<dbReference type="AlphaFoldDB" id="F6YCP6"/>
<evidence type="ECO:0000256" key="3">
    <source>
        <dbReference type="ARBA" id="ARBA00022490"/>
    </source>
</evidence>
<comment type="subcellular location">
    <subcellularLocation>
        <location evidence="1">Cytoplasm</location>
        <location evidence="1">Cytosol</location>
    </subcellularLocation>
</comment>
<keyword evidence="3" id="KW-0963">Cytoplasm</keyword>
<dbReference type="SUPFAM" id="SSF100950">
    <property type="entry name" value="NagB/RpiA/CoA transferase-like"/>
    <property type="match status" value="1"/>
</dbReference>
<dbReference type="InterPro" id="IPR051501">
    <property type="entry name" value="eIF2B_alpha/beta/delta"/>
</dbReference>
<dbReference type="OrthoDB" id="10249309at2759"/>
<dbReference type="GO" id="GO:0003743">
    <property type="term" value="F:translation initiation factor activity"/>
    <property type="evidence" value="ECO:0007669"/>
    <property type="project" value="UniProtKB-KW"/>
</dbReference>
<dbReference type="PANTHER" id="PTHR45860">
    <property type="entry name" value="TRANSLATION INITIATION FACTOR EIF-2B SUBUNIT ALPHA"/>
    <property type="match status" value="1"/>
</dbReference>
<evidence type="ECO:0000313" key="11">
    <source>
        <dbReference type="Ensembl" id="ENSCINP00000012850.3"/>
    </source>
</evidence>
<dbReference type="PANTHER" id="PTHR45860:SF1">
    <property type="entry name" value="TRANSLATION INITIATION FACTOR EIF-2B SUBUNIT ALPHA"/>
    <property type="match status" value="1"/>
</dbReference>
<dbReference type="GO" id="GO:0005829">
    <property type="term" value="C:cytosol"/>
    <property type="evidence" value="ECO:0007669"/>
    <property type="project" value="UniProtKB-SubCell"/>
</dbReference>
<comment type="function">
    <text evidence="6">Acts as a component of the translation initiation factor 2B (eIF2B) complex, which catalyzes the exchange of GDP for GTP on eukaryotic initiation factor 2 (eIF2) gamma subunit. Its guanine nucleotide exchange factor activity is repressed when bound to eIF2 complex phosphorylated on the alpha subunit, thereby limiting the amount of methionyl-initiator methionine tRNA available to the ribosome and consequently global translation is repressed.</text>
</comment>
<evidence type="ECO:0000256" key="7">
    <source>
        <dbReference type="ARBA" id="ARBA00044208"/>
    </source>
</evidence>
<protein>
    <recommendedName>
        <fullName evidence="7">Translation initiation factor eIF2B subunit alpha</fullName>
    </recommendedName>
    <alternativeName>
        <fullName evidence="8">eIF2B GDP-GTP exchange factor subunit alpha</fullName>
    </alternativeName>
</protein>
<name>F6YCP6_CIOIN</name>
<dbReference type="OMA" id="GDWESCK"/>
<evidence type="ECO:0000256" key="8">
    <source>
        <dbReference type="ARBA" id="ARBA00044236"/>
    </source>
</evidence>
<dbReference type="Pfam" id="PF01008">
    <property type="entry name" value="IF-2B"/>
    <property type="match status" value="1"/>
</dbReference>
<dbReference type="InParanoid" id="F6YCP6"/>
<dbReference type="Gene3D" id="3.40.50.10470">
    <property type="entry name" value="Translation initiation factor eif-2b, domain 2"/>
    <property type="match status" value="1"/>
</dbReference>
<reference evidence="11" key="3">
    <citation type="submission" date="2025-08" db="UniProtKB">
        <authorList>
            <consortium name="Ensembl"/>
        </authorList>
    </citation>
    <scope>IDENTIFICATION</scope>
</reference>
<dbReference type="Ensembl" id="ENSCINT00000012850.3">
    <property type="protein sequence ID" value="ENSCINP00000012850.3"/>
    <property type="gene ID" value="ENSCING00000006234.3"/>
</dbReference>
<sequence>MDGAEIVKFFTEKLENHNVSSAVAAIETLLEYLRKDTTETLSGLIDNLKKAKDILVETDCLARTSVSSGAELFLRFITLASSLENPDFQEVKRVMISRGELFLQKVCTCRSKIANLGWPFIKDGAIILTHSYSRVVASVLKQAAENKKRFTVYVTQSCPDDAGYEMAKKLRQYSIPVITILDAAAGYILEKVDVVLVGAEGVVENGGIVNKIGSYQLGLCAKALNKPLYVFAESFKFARLYPLNQHDLPDRFKYKTSVLNNNNINLKEEHPIVDYTPPSLISLLITDLGVLTPSAVSDELIKLYL</sequence>
<evidence type="ECO:0000256" key="5">
    <source>
        <dbReference type="ARBA" id="ARBA00022917"/>
    </source>
</evidence>
<dbReference type="Gene3D" id="1.20.120.1070">
    <property type="entry name" value="Translation initiation factor eIF-2B, N-terminal domain"/>
    <property type="match status" value="1"/>
</dbReference>
<comment type="similarity">
    <text evidence="2 10">Belongs to the eIF-2B alpha/beta/delta subunits family.</text>
</comment>
<proteinExistence type="inferred from homology"/>
<dbReference type="Proteomes" id="UP000008144">
    <property type="component" value="Chromosome 10"/>
</dbReference>
<evidence type="ECO:0000313" key="12">
    <source>
        <dbReference type="Proteomes" id="UP000008144"/>
    </source>
</evidence>
<dbReference type="GeneTree" id="ENSGT00550000074853"/>
<dbReference type="InterPro" id="IPR037171">
    <property type="entry name" value="NagB/RpiA_transferase-like"/>
</dbReference>
<comment type="subunit">
    <text evidence="9">Component of the translation initiation factor 2B (eIF2B) complex which is a heterodecamer of two sets of five different subunits: alpha, beta, gamma, delta and epsilon. Subunits alpha, beta and delta comprise a regulatory subcomplex and subunits epsilon and gamma comprise a catalytic subcomplex. Within the complex, the hexameric regulatory complex resides at the center, with the two heterodimeric catalytic subcomplexes bound on opposite sides.</text>
</comment>
<dbReference type="FunFam" id="3.40.50.10470:FF:000001">
    <property type="entry name" value="Translation initiation factor eIF-2B subunit alpha"/>
    <property type="match status" value="1"/>
</dbReference>
<accession>A0A1W2WRB5</accession>
<keyword evidence="4" id="KW-0396">Initiation factor</keyword>
<reference evidence="11" key="2">
    <citation type="journal article" date="2008" name="Genome Biol.">
        <title>Improved genome assembly and evidence-based global gene model set for the chordate Ciona intestinalis: new insight into intron and operon populations.</title>
        <authorList>
            <person name="Satou Y."/>
            <person name="Mineta K."/>
            <person name="Ogasawara M."/>
            <person name="Sasakura Y."/>
            <person name="Shoguchi E."/>
            <person name="Ueno K."/>
            <person name="Yamada L."/>
            <person name="Matsumoto J."/>
            <person name="Wasserscheid J."/>
            <person name="Dewar K."/>
            <person name="Wiley G.B."/>
            <person name="Macmil S.L."/>
            <person name="Roe B.A."/>
            <person name="Zeller R.W."/>
            <person name="Hastings K.E."/>
            <person name="Lemaire P."/>
            <person name="Lindquist E."/>
            <person name="Endo T."/>
            <person name="Hotta K."/>
            <person name="Inaba K."/>
        </authorList>
    </citation>
    <scope>NUCLEOTIDE SEQUENCE [LARGE SCALE GENOMIC DNA]</scope>
    <source>
        <strain evidence="11">wild type</strain>
    </source>
</reference>
<dbReference type="FunCoup" id="F6YCP6">
    <property type="interactions" value="1164"/>
</dbReference>
<evidence type="ECO:0000256" key="10">
    <source>
        <dbReference type="RuleBase" id="RU003814"/>
    </source>
</evidence>
<dbReference type="GO" id="GO:0006413">
    <property type="term" value="P:translational initiation"/>
    <property type="evidence" value="ECO:0000318"/>
    <property type="project" value="GO_Central"/>
</dbReference>
<keyword evidence="12" id="KW-1185">Reference proteome</keyword>
<dbReference type="InterPro" id="IPR000649">
    <property type="entry name" value="IF-2B-related"/>
</dbReference>
<dbReference type="KEGG" id="cin:101243211"/>
<dbReference type="GeneID" id="101243211"/>
<dbReference type="RefSeq" id="XP_026692127.1">
    <property type="nucleotide sequence ID" value="XM_026836326.1"/>
</dbReference>
<dbReference type="InterPro" id="IPR042528">
    <property type="entry name" value="elF-2B_alpha_N"/>
</dbReference>
<dbReference type="InterPro" id="IPR042529">
    <property type="entry name" value="IF_2B-like_C"/>
</dbReference>
<reference evidence="11" key="4">
    <citation type="submission" date="2025-09" db="UniProtKB">
        <authorList>
            <consortium name="Ensembl"/>
        </authorList>
    </citation>
    <scope>IDENTIFICATION</scope>
</reference>
<gene>
    <name evidence="11" type="primary">LOC101243211</name>
</gene>
<organism evidence="11 12">
    <name type="scientific">Ciona intestinalis</name>
    <name type="common">Transparent sea squirt</name>
    <name type="synonym">Ascidia intestinalis</name>
    <dbReference type="NCBI Taxonomy" id="7719"/>
    <lineage>
        <taxon>Eukaryota</taxon>
        <taxon>Metazoa</taxon>
        <taxon>Chordata</taxon>
        <taxon>Tunicata</taxon>
        <taxon>Ascidiacea</taxon>
        <taxon>Phlebobranchia</taxon>
        <taxon>Cionidae</taxon>
        <taxon>Ciona</taxon>
    </lineage>
</organism>
<evidence type="ECO:0000256" key="9">
    <source>
        <dbReference type="ARBA" id="ARBA00046432"/>
    </source>
</evidence>
<evidence type="ECO:0000256" key="1">
    <source>
        <dbReference type="ARBA" id="ARBA00004514"/>
    </source>
</evidence>
<dbReference type="STRING" id="7719.ENSCINP00000012850"/>
<dbReference type="HOGENOM" id="CLU_016218_0_2_1"/>
<accession>F6YCP6</accession>
<dbReference type="EMBL" id="EAAA01000597">
    <property type="status" value="NOT_ANNOTATED_CDS"/>
    <property type="molecule type" value="Genomic_DNA"/>
</dbReference>
<keyword evidence="5" id="KW-0648">Protein biosynthesis</keyword>
<evidence type="ECO:0000256" key="6">
    <source>
        <dbReference type="ARBA" id="ARBA00043898"/>
    </source>
</evidence>
<dbReference type="GO" id="GO:0005851">
    <property type="term" value="C:eukaryotic translation initiation factor 2B complex"/>
    <property type="evidence" value="ECO:0000318"/>
    <property type="project" value="GO_Central"/>
</dbReference>
<reference evidence="12" key="1">
    <citation type="journal article" date="2002" name="Science">
        <title>The draft genome of Ciona intestinalis: insights into chordate and vertebrate origins.</title>
        <authorList>
            <person name="Dehal P."/>
            <person name="Satou Y."/>
            <person name="Campbell R.K."/>
            <person name="Chapman J."/>
            <person name="Degnan B."/>
            <person name="De Tomaso A."/>
            <person name="Davidson B."/>
            <person name="Di Gregorio A."/>
            <person name="Gelpke M."/>
            <person name="Goodstein D.M."/>
            <person name="Harafuji N."/>
            <person name="Hastings K.E."/>
            <person name="Ho I."/>
            <person name="Hotta K."/>
            <person name="Huang W."/>
            <person name="Kawashima T."/>
            <person name="Lemaire P."/>
            <person name="Martinez D."/>
            <person name="Meinertzhagen I.A."/>
            <person name="Necula S."/>
            <person name="Nonaka M."/>
            <person name="Putnam N."/>
            <person name="Rash S."/>
            <person name="Saiga H."/>
            <person name="Satake M."/>
            <person name="Terry A."/>
            <person name="Yamada L."/>
            <person name="Wang H.G."/>
            <person name="Awazu S."/>
            <person name="Azumi K."/>
            <person name="Boore J."/>
            <person name="Branno M."/>
            <person name="Chin-Bow S."/>
            <person name="DeSantis R."/>
            <person name="Doyle S."/>
            <person name="Francino P."/>
            <person name="Keys D.N."/>
            <person name="Haga S."/>
            <person name="Hayashi H."/>
            <person name="Hino K."/>
            <person name="Imai K.S."/>
            <person name="Inaba K."/>
            <person name="Kano S."/>
            <person name="Kobayashi K."/>
            <person name="Kobayashi M."/>
            <person name="Lee B.I."/>
            <person name="Makabe K.W."/>
            <person name="Manohar C."/>
            <person name="Matassi G."/>
            <person name="Medina M."/>
            <person name="Mochizuki Y."/>
            <person name="Mount S."/>
            <person name="Morishita T."/>
            <person name="Miura S."/>
            <person name="Nakayama A."/>
            <person name="Nishizaka S."/>
            <person name="Nomoto H."/>
            <person name="Ohta F."/>
            <person name="Oishi K."/>
            <person name="Rigoutsos I."/>
            <person name="Sano M."/>
            <person name="Sasaki A."/>
            <person name="Sasakura Y."/>
            <person name="Shoguchi E."/>
            <person name="Shin-i T."/>
            <person name="Spagnuolo A."/>
            <person name="Stainier D."/>
            <person name="Suzuki M.M."/>
            <person name="Tassy O."/>
            <person name="Takatori N."/>
            <person name="Tokuoka M."/>
            <person name="Yagi K."/>
            <person name="Yoshizaki F."/>
            <person name="Wada S."/>
            <person name="Zhang C."/>
            <person name="Hyatt P.D."/>
            <person name="Larimer F."/>
            <person name="Detter C."/>
            <person name="Doggett N."/>
            <person name="Glavina T."/>
            <person name="Hawkins T."/>
            <person name="Richardson P."/>
            <person name="Lucas S."/>
            <person name="Kohara Y."/>
            <person name="Levine M."/>
            <person name="Satoh N."/>
            <person name="Rokhsar D.S."/>
        </authorList>
    </citation>
    <scope>NUCLEOTIDE SEQUENCE [LARGE SCALE GENOMIC DNA]</scope>
</reference>
<evidence type="ECO:0000256" key="4">
    <source>
        <dbReference type="ARBA" id="ARBA00022540"/>
    </source>
</evidence>
<evidence type="ECO:0000256" key="2">
    <source>
        <dbReference type="ARBA" id="ARBA00007251"/>
    </source>
</evidence>